<feature type="domain" description="HTH crp-type" evidence="4">
    <location>
        <begin position="162"/>
        <end position="235"/>
    </location>
</feature>
<evidence type="ECO:0000313" key="6">
    <source>
        <dbReference type="Proteomes" id="UP001319883"/>
    </source>
</evidence>
<dbReference type="RefSeq" id="WP_224414601.1">
    <property type="nucleotide sequence ID" value="NZ_JAGXFC010000001.1"/>
</dbReference>
<dbReference type="Pfam" id="PF13545">
    <property type="entry name" value="HTH_Crp_2"/>
    <property type="match status" value="1"/>
</dbReference>
<dbReference type="Gene3D" id="1.10.10.10">
    <property type="entry name" value="Winged helix-like DNA-binding domain superfamily/Winged helix DNA-binding domain"/>
    <property type="match status" value="1"/>
</dbReference>
<dbReference type="SUPFAM" id="SSF46785">
    <property type="entry name" value="Winged helix' DNA-binding domain"/>
    <property type="match status" value="1"/>
</dbReference>
<sequence length="251" mass="28681">MTIHSRVLPLARQTQARCQSCGLSSLCTPLTLTFQEMEQFRSLTRQAPPLHKRQVLFQQGAPFTSFFIVRSGSLKQSSRLPSGEDQITQFFLPGEWVGLDGIGDQRYPGSVVALETTTVCEVPFQRLEGDHPLVVEMRNHLFHAMSREMHHERMLVRLLLRRTSDVRLASFFMAMSARFQRRGYSPYCFRLAMSRGDIGNYLGLAVETVSRLLSRFQQQQLMATRGREFQILDFEGLRRLAEGEGRQAAHG</sequence>
<gene>
    <name evidence="5" type="ORF">KGQ91_14395</name>
</gene>
<keyword evidence="1" id="KW-0805">Transcription regulation</keyword>
<dbReference type="SMART" id="SM00100">
    <property type="entry name" value="cNMP"/>
    <property type="match status" value="1"/>
</dbReference>
<dbReference type="InterPro" id="IPR018490">
    <property type="entry name" value="cNMP-bd_dom_sf"/>
</dbReference>
<name>A0ABS7X336_9GAMM</name>
<dbReference type="InterPro" id="IPR000595">
    <property type="entry name" value="cNMP-bd_dom"/>
</dbReference>
<dbReference type="PROSITE" id="PS00042">
    <property type="entry name" value="HTH_CRP_1"/>
    <property type="match status" value="1"/>
</dbReference>
<keyword evidence="6" id="KW-1185">Reference proteome</keyword>
<dbReference type="PANTHER" id="PTHR24567">
    <property type="entry name" value="CRP FAMILY TRANSCRIPTIONAL REGULATORY PROTEIN"/>
    <property type="match status" value="1"/>
</dbReference>
<dbReference type="InterPro" id="IPR036390">
    <property type="entry name" value="WH_DNA-bd_sf"/>
</dbReference>
<organism evidence="5 6">
    <name type="scientific">Modicisalibacter tunisiensis</name>
    <dbReference type="NCBI Taxonomy" id="390637"/>
    <lineage>
        <taxon>Bacteria</taxon>
        <taxon>Pseudomonadati</taxon>
        <taxon>Pseudomonadota</taxon>
        <taxon>Gammaproteobacteria</taxon>
        <taxon>Oceanospirillales</taxon>
        <taxon>Halomonadaceae</taxon>
        <taxon>Modicisalibacter</taxon>
    </lineage>
</organism>
<dbReference type="SUPFAM" id="SSF51206">
    <property type="entry name" value="cAMP-binding domain-like"/>
    <property type="match status" value="1"/>
</dbReference>
<keyword evidence="2" id="KW-0238">DNA-binding</keyword>
<dbReference type="Proteomes" id="UP001319883">
    <property type="component" value="Unassembled WGS sequence"/>
</dbReference>
<evidence type="ECO:0000256" key="3">
    <source>
        <dbReference type="ARBA" id="ARBA00023163"/>
    </source>
</evidence>
<dbReference type="InterPro" id="IPR014710">
    <property type="entry name" value="RmlC-like_jellyroll"/>
</dbReference>
<evidence type="ECO:0000256" key="2">
    <source>
        <dbReference type="ARBA" id="ARBA00023125"/>
    </source>
</evidence>
<evidence type="ECO:0000256" key="1">
    <source>
        <dbReference type="ARBA" id="ARBA00023015"/>
    </source>
</evidence>
<dbReference type="CDD" id="cd00092">
    <property type="entry name" value="HTH_CRP"/>
    <property type="match status" value="1"/>
</dbReference>
<dbReference type="SMART" id="SM00419">
    <property type="entry name" value="HTH_CRP"/>
    <property type="match status" value="1"/>
</dbReference>
<dbReference type="EMBL" id="JAGXFD010000001">
    <property type="protein sequence ID" value="MBZ9568859.1"/>
    <property type="molecule type" value="Genomic_DNA"/>
</dbReference>
<dbReference type="PANTHER" id="PTHR24567:SF75">
    <property type="entry name" value="FUMARATE AND NITRATE REDUCTION REGULATORY PROTEIN"/>
    <property type="match status" value="1"/>
</dbReference>
<reference evidence="5 6" key="1">
    <citation type="submission" date="2021-05" db="EMBL/GenBank/DDBJ databases">
        <title>Petroleum and Energy Research Collection (APPE): ex situ preservation of microbial diversity associated with the oil industry and exploitation of its biotechnological potential.</title>
        <authorList>
            <person name="Paixao C.T.M."/>
            <person name="Gomes M.B."/>
            <person name="Oliveira V.M."/>
        </authorList>
    </citation>
    <scope>NUCLEOTIDE SEQUENCE [LARGE SCALE GENOMIC DNA]</scope>
    <source>
        <strain evidence="5 6">LIT2</strain>
    </source>
</reference>
<dbReference type="Gene3D" id="2.60.120.10">
    <property type="entry name" value="Jelly Rolls"/>
    <property type="match status" value="1"/>
</dbReference>
<keyword evidence="3" id="KW-0804">Transcription</keyword>
<dbReference type="InterPro" id="IPR036388">
    <property type="entry name" value="WH-like_DNA-bd_sf"/>
</dbReference>
<accession>A0ABS7X336</accession>
<dbReference type="PROSITE" id="PS51063">
    <property type="entry name" value="HTH_CRP_2"/>
    <property type="match status" value="1"/>
</dbReference>
<evidence type="ECO:0000259" key="4">
    <source>
        <dbReference type="PROSITE" id="PS51063"/>
    </source>
</evidence>
<dbReference type="CDD" id="cd00038">
    <property type="entry name" value="CAP_ED"/>
    <property type="match status" value="1"/>
</dbReference>
<dbReference type="Pfam" id="PF00027">
    <property type="entry name" value="cNMP_binding"/>
    <property type="match status" value="1"/>
</dbReference>
<protein>
    <submittedName>
        <fullName evidence="5">Helix-turn-helix domain-containing protein</fullName>
    </submittedName>
</protein>
<dbReference type="PRINTS" id="PR00034">
    <property type="entry name" value="HTHCRP"/>
</dbReference>
<evidence type="ECO:0000313" key="5">
    <source>
        <dbReference type="EMBL" id="MBZ9568859.1"/>
    </source>
</evidence>
<dbReference type="InterPro" id="IPR050397">
    <property type="entry name" value="Env_Response_Regulators"/>
</dbReference>
<comment type="caution">
    <text evidence="5">The sequence shown here is derived from an EMBL/GenBank/DDBJ whole genome shotgun (WGS) entry which is preliminary data.</text>
</comment>
<dbReference type="InterPro" id="IPR012318">
    <property type="entry name" value="HTH_CRP"/>
</dbReference>
<proteinExistence type="predicted"/>
<dbReference type="InterPro" id="IPR018335">
    <property type="entry name" value="Tscrpt_reg_HTH_Crp-type_CS"/>
</dbReference>